<dbReference type="Proteomes" id="UP000030341">
    <property type="component" value="Chromosome 2"/>
</dbReference>
<keyword evidence="1" id="KW-0472">Membrane</keyword>
<gene>
    <name evidence="2" type="ORF">OM33_17050</name>
</gene>
<dbReference type="AlphaFoldDB" id="A0A0A7EL66"/>
<feature type="transmembrane region" description="Helical" evidence="1">
    <location>
        <begin position="80"/>
        <end position="107"/>
    </location>
</feature>
<sequence length="201" mass="22598">MMSTRENFISAAAPALLAVLFPFYWITFLGQSFNGFEEAFKQDLLTLNWRDLLFVLIGALEVFVYISLSKHLKCYLNANAARLLLLMMASLVTLFHLTVVFDIYLALTQYNSLSENISFAAMILSLGSLGIFTLVAAVFSIVSLVNKQLPPLLKAFCVLMLLMCILQMTVVLAFTNVFLFPAALLILSIYFVKEREELEVI</sequence>
<dbReference type="HOGENOM" id="CLU_1359447_0_0_6"/>
<keyword evidence="1" id="KW-0812">Transmembrane</keyword>
<feature type="transmembrane region" description="Helical" evidence="1">
    <location>
        <begin position="174"/>
        <end position="192"/>
    </location>
</feature>
<organism evidence="2 3">
    <name type="scientific">Pseudoalteromonas piratica</name>
    <dbReference type="NCBI Taxonomy" id="1348114"/>
    <lineage>
        <taxon>Bacteria</taxon>
        <taxon>Pseudomonadati</taxon>
        <taxon>Pseudomonadota</taxon>
        <taxon>Gammaproteobacteria</taxon>
        <taxon>Alteromonadales</taxon>
        <taxon>Pseudoalteromonadaceae</taxon>
        <taxon>Pseudoalteromonas</taxon>
    </lineage>
</organism>
<name>A0A0A7EL66_9GAMM</name>
<feature type="transmembrane region" description="Helical" evidence="1">
    <location>
        <begin position="7"/>
        <end position="27"/>
    </location>
</feature>
<accession>A0A0A7EL66</accession>
<dbReference type="eggNOG" id="ENOG5032RS1">
    <property type="taxonomic scope" value="Bacteria"/>
</dbReference>
<dbReference type="KEGG" id="pseo:OM33_17050"/>
<evidence type="ECO:0000313" key="3">
    <source>
        <dbReference type="Proteomes" id="UP000030341"/>
    </source>
</evidence>
<dbReference type="RefSeq" id="WP_040135349.1">
    <property type="nucleotide sequence ID" value="NZ_CP009889.1"/>
</dbReference>
<evidence type="ECO:0000256" key="1">
    <source>
        <dbReference type="SAM" id="Phobius"/>
    </source>
</evidence>
<feature type="transmembrane region" description="Helical" evidence="1">
    <location>
        <begin position="119"/>
        <end position="145"/>
    </location>
</feature>
<dbReference type="EMBL" id="CP009889">
    <property type="protein sequence ID" value="AIY66816.1"/>
    <property type="molecule type" value="Genomic_DNA"/>
</dbReference>
<protein>
    <submittedName>
        <fullName evidence="2">Uncharacterized protein</fullName>
    </submittedName>
</protein>
<feature type="transmembrane region" description="Helical" evidence="1">
    <location>
        <begin position="47"/>
        <end position="68"/>
    </location>
</feature>
<feature type="transmembrane region" description="Helical" evidence="1">
    <location>
        <begin position="152"/>
        <end position="168"/>
    </location>
</feature>
<keyword evidence="3" id="KW-1185">Reference proteome</keyword>
<keyword evidence="1" id="KW-1133">Transmembrane helix</keyword>
<evidence type="ECO:0000313" key="2">
    <source>
        <dbReference type="EMBL" id="AIY66816.1"/>
    </source>
</evidence>
<reference evidence="2 3" key="1">
    <citation type="submission" date="2014-11" db="EMBL/GenBank/DDBJ databases">
        <title>Complete Genome Sequence of Pseudoalteromonas sp. Strain OCN003 Isolated from Kaneohe Bay, Oahu, Hawaii.</title>
        <authorList>
            <person name="Beurmann S."/>
            <person name="Videau P."/>
            <person name="Ushijima B."/>
            <person name="Smith A.M."/>
            <person name="Aeby G.S."/>
            <person name="Callahan S.M."/>
            <person name="Belcaid M."/>
        </authorList>
    </citation>
    <scope>NUCLEOTIDE SEQUENCE [LARGE SCALE GENOMIC DNA]</scope>
    <source>
        <strain evidence="2 3">OCN003</strain>
    </source>
</reference>
<dbReference type="OrthoDB" id="6238822at2"/>
<proteinExistence type="predicted"/>